<proteinExistence type="predicted"/>
<dbReference type="PANTHER" id="PTHR31061:SF24">
    <property type="entry name" value="LD22376P"/>
    <property type="match status" value="1"/>
</dbReference>
<feature type="transmembrane region" description="Helical" evidence="1">
    <location>
        <begin position="53"/>
        <end position="71"/>
    </location>
</feature>
<feature type="transmembrane region" description="Helical" evidence="1">
    <location>
        <begin position="12"/>
        <end position="31"/>
    </location>
</feature>
<accession>A0AAE3UH62</accession>
<keyword evidence="1" id="KW-0812">Transmembrane</keyword>
<dbReference type="Proteomes" id="UP001232063">
    <property type="component" value="Unassembled WGS sequence"/>
</dbReference>
<feature type="transmembrane region" description="Helical" evidence="1">
    <location>
        <begin position="204"/>
        <end position="224"/>
    </location>
</feature>
<feature type="transmembrane region" description="Helical" evidence="1">
    <location>
        <begin position="178"/>
        <end position="199"/>
    </location>
</feature>
<feature type="transmembrane region" description="Helical" evidence="1">
    <location>
        <begin position="302"/>
        <end position="322"/>
    </location>
</feature>
<dbReference type="EMBL" id="JASJOU010000007">
    <property type="protein sequence ID" value="MDJ1503102.1"/>
    <property type="molecule type" value="Genomic_DNA"/>
</dbReference>
<feature type="transmembrane region" description="Helical" evidence="1">
    <location>
        <begin position="342"/>
        <end position="366"/>
    </location>
</feature>
<keyword evidence="3" id="KW-1185">Reference proteome</keyword>
<feature type="transmembrane region" description="Helical" evidence="1">
    <location>
        <begin position="236"/>
        <end position="257"/>
    </location>
</feature>
<gene>
    <name evidence="2" type="ORF">QNI22_20705</name>
</gene>
<evidence type="ECO:0000256" key="1">
    <source>
        <dbReference type="SAM" id="Phobius"/>
    </source>
</evidence>
<reference evidence="2" key="1">
    <citation type="submission" date="2023-05" db="EMBL/GenBank/DDBJ databases">
        <authorList>
            <person name="Zhang X."/>
        </authorList>
    </citation>
    <scope>NUCLEOTIDE SEQUENCE</scope>
    <source>
        <strain evidence="2">BD1B2-1</strain>
    </source>
</reference>
<feature type="transmembrane region" description="Helical" evidence="1">
    <location>
        <begin position="372"/>
        <end position="391"/>
    </location>
</feature>
<feature type="transmembrane region" description="Helical" evidence="1">
    <location>
        <begin position="269"/>
        <end position="290"/>
    </location>
</feature>
<comment type="caution">
    <text evidence="2">The sequence shown here is derived from an EMBL/GenBank/DDBJ whole genome shotgun (WGS) entry which is preliminary data.</text>
</comment>
<evidence type="ECO:0000313" key="3">
    <source>
        <dbReference type="Proteomes" id="UP001232063"/>
    </source>
</evidence>
<name>A0AAE3UH62_9BACT</name>
<sequence>MKVTNMRVLSIDVFRALTMLLMIFVNDFWTLKDIPQWLEHSQADVDFLGLSDVVFPCFLVIVGMSIPFAIQNRISKGDSNFQLIKHIVIRSIALLVMGVFTVNSPDLNPEATGMRQEYYIILMILGFFLIWNVYPKSTDWKKYLFIALQVIGVCLLVWLAIIFRGNADNQIVGFRTQWWGILGLIGWAYLGSAIIYVFIWRKPILIPVVWGLFTLLNIADHAHWLEAAHLSDVFGWIPGTGAFHCFTFAGITATLLLEKYYSSAENKKLLIIYPIIGAVLIVLGLIFRQFSIIISKIHATPTWIFLCSGIAFLFYTIIYWLVDLKKKANWFDIIKPAGTSTLTCYLIPYWYYAIAALYGFVIPIAFKTGALGLIKSMIYAFIIIGITALLGKLKIKLKI</sequence>
<keyword evidence="1" id="KW-1133">Transmembrane helix</keyword>
<dbReference type="AlphaFoldDB" id="A0AAE3UH62"/>
<dbReference type="RefSeq" id="WP_314513581.1">
    <property type="nucleotide sequence ID" value="NZ_JASJOU010000007.1"/>
</dbReference>
<dbReference type="PANTHER" id="PTHR31061">
    <property type="entry name" value="LD22376P"/>
    <property type="match status" value="1"/>
</dbReference>
<feature type="transmembrane region" description="Helical" evidence="1">
    <location>
        <begin position="118"/>
        <end position="134"/>
    </location>
</feature>
<organism evidence="2 3">
    <name type="scientific">Xanthocytophaga agilis</name>
    <dbReference type="NCBI Taxonomy" id="3048010"/>
    <lineage>
        <taxon>Bacteria</taxon>
        <taxon>Pseudomonadati</taxon>
        <taxon>Bacteroidota</taxon>
        <taxon>Cytophagia</taxon>
        <taxon>Cytophagales</taxon>
        <taxon>Rhodocytophagaceae</taxon>
        <taxon>Xanthocytophaga</taxon>
    </lineage>
</organism>
<feature type="transmembrane region" description="Helical" evidence="1">
    <location>
        <begin position="143"/>
        <end position="163"/>
    </location>
</feature>
<keyword evidence="1" id="KW-0472">Membrane</keyword>
<protein>
    <submittedName>
        <fullName evidence="2">DUF5009 domain-containing protein</fullName>
    </submittedName>
</protein>
<evidence type="ECO:0000313" key="2">
    <source>
        <dbReference type="EMBL" id="MDJ1503102.1"/>
    </source>
</evidence>
<feature type="transmembrane region" description="Helical" evidence="1">
    <location>
        <begin position="83"/>
        <end position="102"/>
    </location>
</feature>